<dbReference type="GO" id="GO:0046872">
    <property type="term" value="F:metal ion binding"/>
    <property type="evidence" value="ECO:0007669"/>
    <property type="project" value="UniProtKB-KW"/>
</dbReference>
<dbReference type="eggNOG" id="KOG4585">
    <property type="taxonomic scope" value="Eukaryota"/>
</dbReference>
<dbReference type="RefSeq" id="XP_003331345.1">
    <property type="nucleotide sequence ID" value="XM_003331297.1"/>
</dbReference>
<dbReference type="HOGENOM" id="CLU_018552_2_0_1"/>
<evidence type="ECO:0000256" key="2">
    <source>
        <dbReference type="ARBA" id="ARBA00004123"/>
    </source>
</evidence>
<comment type="subcellular location">
    <subcellularLocation>
        <location evidence="2">Nucleus</location>
    </subcellularLocation>
</comment>
<feature type="domain" description="DDE Tnp4" evidence="8">
    <location>
        <begin position="220"/>
        <end position="377"/>
    </location>
</feature>
<evidence type="ECO:0000313" key="9">
    <source>
        <dbReference type="EMBL" id="EFP86926.1"/>
    </source>
</evidence>
<comment type="cofactor">
    <cofactor evidence="1">
        <name>a divalent metal cation</name>
        <dbReference type="ChEBI" id="CHEBI:60240"/>
    </cofactor>
</comment>
<dbReference type="OMA" id="SETIHMA"/>
<dbReference type="EMBL" id="DS178303">
    <property type="protein sequence ID" value="EFP86926.1"/>
    <property type="molecule type" value="Genomic_DNA"/>
</dbReference>
<keyword evidence="4" id="KW-0540">Nuclease</keyword>
<proteinExistence type="inferred from homology"/>
<dbReference type="GO" id="GO:0016787">
    <property type="term" value="F:hydrolase activity"/>
    <property type="evidence" value="ECO:0007669"/>
    <property type="project" value="UniProtKB-KW"/>
</dbReference>
<evidence type="ECO:0000256" key="4">
    <source>
        <dbReference type="ARBA" id="ARBA00022722"/>
    </source>
</evidence>
<evidence type="ECO:0000313" key="10">
    <source>
        <dbReference type="Proteomes" id="UP000008783"/>
    </source>
</evidence>
<dbReference type="InterPro" id="IPR045249">
    <property type="entry name" value="HARBI1-like"/>
</dbReference>
<evidence type="ECO:0000256" key="6">
    <source>
        <dbReference type="ARBA" id="ARBA00022801"/>
    </source>
</evidence>
<reference evidence="10" key="2">
    <citation type="journal article" date="2011" name="Proc. Natl. Acad. Sci. U.S.A.">
        <title>Obligate biotrophy features unraveled by the genomic analysis of rust fungi.</title>
        <authorList>
            <person name="Duplessis S."/>
            <person name="Cuomo C.A."/>
            <person name="Lin Y.-C."/>
            <person name="Aerts A."/>
            <person name="Tisserant E."/>
            <person name="Veneault-Fourrey C."/>
            <person name="Joly D.L."/>
            <person name="Hacquard S."/>
            <person name="Amselem J."/>
            <person name="Cantarel B.L."/>
            <person name="Chiu R."/>
            <person name="Coutinho P.M."/>
            <person name="Feau N."/>
            <person name="Field M."/>
            <person name="Frey P."/>
            <person name="Gelhaye E."/>
            <person name="Goldberg J."/>
            <person name="Grabherr M.G."/>
            <person name="Kodira C.D."/>
            <person name="Kohler A."/>
            <person name="Kuees U."/>
            <person name="Lindquist E.A."/>
            <person name="Lucas S.M."/>
            <person name="Mago R."/>
            <person name="Mauceli E."/>
            <person name="Morin E."/>
            <person name="Murat C."/>
            <person name="Pangilinan J.L."/>
            <person name="Park R."/>
            <person name="Pearson M."/>
            <person name="Quesneville H."/>
            <person name="Rouhier N."/>
            <person name="Sakthikumar S."/>
            <person name="Salamov A.A."/>
            <person name="Schmutz J."/>
            <person name="Selles B."/>
            <person name="Shapiro H."/>
            <person name="Tanguay P."/>
            <person name="Tuskan G.A."/>
            <person name="Henrissat B."/>
            <person name="Van de Peer Y."/>
            <person name="Rouze P."/>
            <person name="Ellis J.G."/>
            <person name="Dodds P.N."/>
            <person name="Schein J.E."/>
            <person name="Zhong S."/>
            <person name="Hamelin R.C."/>
            <person name="Grigoriev I.V."/>
            <person name="Szabo L.J."/>
            <person name="Martin F."/>
        </authorList>
    </citation>
    <scope>NUCLEOTIDE SEQUENCE [LARGE SCALE GENOMIC DNA]</scope>
    <source>
        <strain evidence="10">CRL 75-36-700-3 / race SCCL</strain>
    </source>
</reference>
<keyword evidence="10" id="KW-1185">Reference proteome</keyword>
<dbReference type="Proteomes" id="UP000008783">
    <property type="component" value="Unassembled WGS sequence"/>
</dbReference>
<dbReference type="GeneID" id="10541839"/>
<dbReference type="GO" id="GO:0005634">
    <property type="term" value="C:nucleus"/>
    <property type="evidence" value="ECO:0007669"/>
    <property type="project" value="UniProtKB-SubCell"/>
</dbReference>
<dbReference type="InParanoid" id="E3KRK1"/>
<dbReference type="VEuPathDB" id="FungiDB:PGTG_12667"/>
<evidence type="ECO:0000256" key="7">
    <source>
        <dbReference type="ARBA" id="ARBA00023242"/>
    </source>
</evidence>
<comment type="similarity">
    <text evidence="3">Belongs to the HARBI1 family.</text>
</comment>
<gene>
    <name evidence="9" type="ORF">PGTG_12667</name>
</gene>
<keyword evidence="5" id="KW-0479">Metal-binding</keyword>
<dbReference type="PANTHER" id="PTHR22930:SF85">
    <property type="entry name" value="GH03217P-RELATED"/>
    <property type="match status" value="1"/>
</dbReference>
<evidence type="ECO:0000259" key="8">
    <source>
        <dbReference type="Pfam" id="PF13359"/>
    </source>
</evidence>
<dbReference type="Pfam" id="PF13359">
    <property type="entry name" value="DDE_Tnp_4"/>
    <property type="match status" value="1"/>
</dbReference>
<evidence type="ECO:0000256" key="5">
    <source>
        <dbReference type="ARBA" id="ARBA00022723"/>
    </source>
</evidence>
<keyword evidence="7" id="KW-0539">Nucleus</keyword>
<evidence type="ECO:0000256" key="1">
    <source>
        <dbReference type="ARBA" id="ARBA00001968"/>
    </source>
</evidence>
<protein>
    <recommendedName>
        <fullName evidence="8">DDE Tnp4 domain-containing protein</fullName>
    </recommendedName>
</protein>
<name>E3KRK1_PUCGT</name>
<accession>E3KRK1</accession>
<reference key="1">
    <citation type="submission" date="2007-01" db="EMBL/GenBank/DDBJ databases">
        <title>The Genome Sequence of Puccinia graminis f. sp. tritici Strain CRL 75-36-700-3.</title>
        <authorList>
            <consortium name="The Broad Institute Genome Sequencing Platform"/>
            <person name="Birren B."/>
            <person name="Lander E."/>
            <person name="Galagan J."/>
            <person name="Nusbaum C."/>
            <person name="Devon K."/>
            <person name="Cuomo C."/>
            <person name="Jaffe D."/>
            <person name="Butler J."/>
            <person name="Alvarez P."/>
            <person name="Gnerre S."/>
            <person name="Grabherr M."/>
            <person name="Mauceli E."/>
            <person name="Brockman W."/>
            <person name="Young S."/>
            <person name="LaButti K."/>
            <person name="Sykes S."/>
            <person name="DeCaprio D."/>
            <person name="Crawford M."/>
            <person name="Koehrsen M."/>
            <person name="Engels R."/>
            <person name="Montgomery P."/>
            <person name="Pearson M."/>
            <person name="Howarth C."/>
            <person name="Larson L."/>
            <person name="White J."/>
            <person name="Zeng Q."/>
            <person name="Kodira C."/>
            <person name="Yandava C."/>
            <person name="Alvarado L."/>
            <person name="O'Leary S."/>
            <person name="Szabo L."/>
            <person name="Dean R."/>
            <person name="Schein J."/>
        </authorList>
    </citation>
    <scope>NUCLEOTIDE SEQUENCE</scope>
    <source>
        <strain>CRL 75-36-700-3</strain>
    </source>
</reference>
<dbReference type="AlphaFoldDB" id="E3KRK1"/>
<evidence type="ECO:0000256" key="3">
    <source>
        <dbReference type="ARBA" id="ARBA00006958"/>
    </source>
</evidence>
<dbReference type="OrthoDB" id="2502344at2759"/>
<sequence length="436" mass="49723">MRQPSERQQLIKDIFLILVFLDLEDTDNHLDQVLNIPRQPSFGSILFPNNPYLQLSCDRFLGDEAWFEALLQVILSCRYLNDRSSARTHGNFDLDRLFNMRDEDFKQSVRTTKEAFLWLLDRISLHPVFHSQSHRPQLPIPHQLALTLERLGSNGNGALVGIFSRNLTVGRGTIIKVSRRVIEAINSLSSKHVVWPDRYRRAEISDVMKEEGFGGCVGFVDGTTIPLHQRPGLEGEAYWDRKKKYSVNCQIVCDCDRYITSFTVGWPGSCGDSWVFRNTTLHMQAGDYFDAGQYLIADSAYGLSCTTIPAYKAPASNKRDNTDFNYCLAKSRVRNEHTIGILKGRWASLQQLRLHLHKKSHMKEIIRWVSCCITLHNMLSNLGDAWDAVHIGGGDEGEEENVAPLTNSESSRRRAEAFRNHVQEKCLAFHRNQGTV</sequence>
<dbReference type="KEGG" id="pgr:PGTG_12667"/>
<organism evidence="9 10">
    <name type="scientific">Puccinia graminis f. sp. tritici (strain CRL 75-36-700-3 / race SCCL)</name>
    <name type="common">Black stem rust fungus</name>
    <dbReference type="NCBI Taxonomy" id="418459"/>
    <lineage>
        <taxon>Eukaryota</taxon>
        <taxon>Fungi</taxon>
        <taxon>Dikarya</taxon>
        <taxon>Basidiomycota</taxon>
        <taxon>Pucciniomycotina</taxon>
        <taxon>Pucciniomycetes</taxon>
        <taxon>Pucciniales</taxon>
        <taxon>Pucciniaceae</taxon>
        <taxon>Puccinia</taxon>
    </lineage>
</organism>
<keyword evidence="6" id="KW-0378">Hydrolase</keyword>
<dbReference type="InterPro" id="IPR027806">
    <property type="entry name" value="HARBI1_dom"/>
</dbReference>
<dbReference type="GO" id="GO:0004518">
    <property type="term" value="F:nuclease activity"/>
    <property type="evidence" value="ECO:0007669"/>
    <property type="project" value="UniProtKB-KW"/>
</dbReference>
<dbReference type="PANTHER" id="PTHR22930">
    <property type="match status" value="1"/>
</dbReference>